<dbReference type="EMBL" id="HBUE01084137">
    <property type="protein sequence ID" value="CAG6478916.1"/>
    <property type="molecule type" value="Transcribed_RNA"/>
</dbReference>
<dbReference type="EMBL" id="HBUE01295463">
    <property type="protein sequence ID" value="CAG6576184.1"/>
    <property type="molecule type" value="Transcribed_RNA"/>
</dbReference>
<accession>A0A8D8GXU1</accession>
<evidence type="ECO:0000313" key="1">
    <source>
        <dbReference type="EMBL" id="CAG6524501.1"/>
    </source>
</evidence>
<sequence length="227" mass="24185">MQHLHRKKGCGGGKLKEERESKITIQNGSLYMMTQRRCLSVTSLTSTESSLASSAVEASSLAGTSVWPSLIVVLDSSGFCSVLSAVSAAGSTSILLSAAAPPEMLAVVVVASAVTTLPTRSSSVSKLRLATGVLAWSRTREKRFFSMVTGLATIPRKPLKSSRVRLGLSVCSLTSSASEVDSGVMALRLRDEPAGVRRLSLWISEPTVTFKLDEESFRSAVGLRYEN</sequence>
<dbReference type="EMBL" id="HBUE01189619">
    <property type="protein sequence ID" value="CAG6524501.1"/>
    <property type="molecule type" value="Transcribed_RNA"/>
</dbReference>
<proteinExistence type="predicted"/>
<dbReference type="AlphaFoldDB" id="A0A8D8GXU1"/>
<organism evidence="1">
    <name type="scientific">Culex pipiens</name>
    <name type="common">House mosquito</name>
    <dbReference type="NCBI Taxonomy" id="7175"/>
    <lineage>
        <taxon>Eukaryota</taxon>
        <taxon>Metazoa</taxon>
        <taxon>Ecdysozoa</taxon>
        <taxon>Arthropoda</taxon>
        <taxon>Hexapoda</taxon>
        <taxon>Insecta</taxon>
        <taxon>Pterygota</taxon>
        <taxon>Neoptera</taxon>
        <taxon>Endopterygota</taxon>
        <taxon>Diptera</taxon>
        <taxon>Nematocera</taxon>
        <taxon>Culicoidea</taxon>
        <taxon>Culicidae</taxon>
        <taxon>Culicinae</taxon>
        <taxon>Culicini</taxon>
        <taxon>Culex</taxon>
        <taxon>Culex</taxon>
    </lineage>
</organism>
<dbReference type="EMBL" id="HBUE01084139">
    <property type="protein sequence ID" value="CAG6478918.1"/>
    <property type="molecule type" value="Transcribed_RNA"/>
</dbReference>
<protein>
    <submittedName>
        <fullName evidence="1">(northern house mosquito) hypothetical protein</fullName>
    </submittedName>
</protein>
<dbReference type="EMBL" id="HBUE01084142">
    <property type="protein sequence ID" value="CAG6478924.1"/>
    <property type="molecule type" value="Transcribed_RNA"/>
</dbReference>
<reference evidence="1" key="1">
    <citation type="submission" date="2021-05" db="EMBL/GenBank/DDBJ databases">
        <authorList>
            <person name="Alioto T."/>
            <person name="Alioto T."/>
            <person name="Gomez Garrido J."/>
        </authorList>
    </citation>
    <scope>NUCLEOTIDE SEQUENCE</scope>
</reference>
<dbReference type="EMBL" id="HBUE01084140">
    <property type="protein sequence ID" value="CAG6478921.1"/>
    <property type="molecule type" value="Transcribed_RNA"/>
</dbReference>
<name>A0A8D8GXU1_CULPI</name>